<dbReference type="Gene3D" id="1.10.287.1040">
    <property type="entry name" value="Exonuclease VII, small subunit"/>
    <property type="match status" value="1"/>
</dbReference>
<dbReference type="EMBL" id="FOJG01000002">
    <property type="protein sequence ID" value="SEW52584.1"/>
    <property type="molecule type" value="Genomic_DNA"/>
</dbReference>
<reference evidence="8" key="1">
    <citation type="submission" date="2016-10" db="EMBL/GenBank/DDBJ databases">
        <authorList>
            <person name="Varghese N."/>
            <person name="Submissions S."/>
        </authorList>
    </citation>
    <scope>NUCLEOTIDE SEQUENCE [LARGE SCALE GENOMIC DNA]</scope>
    <source>
        <strain evidence="8">DSM 3695</strain>
    </source>
</reference>
<dbReference type="Proteomes" id="UP000199310">
    <property type="component" value="Unassembled WGS sequence"/>
</dbReference>
<dbReference type="STRING" id="29529.SAMN04488122_4953"/>
<dbReference type="GO" id="GO:0009318">
    <property type="term" value="C:exodeoxyribonuclease VII complex"/>
    <property type="evidence" value="ECO:0007669"/>
    <property type="project" value="UniProtKB-UniRule"/>
</dbReference>
<dbReference type="InterPro" id="IPR003761">
    <property type="entry name" value="Exonuc_VII_S"/>
</dbReference>
<dbReference type="RefSeq" id="WP_089899167.1">
    <property type="nucleotide sequence ID" value="NZ_FOJG01000002.1"/>
</dbReference>
<dbReference type="NCBIfam" id="TIGR01280">
    <property type="entry name" value="xseB"/>
    <property type="match status" value="1"/>
</dbReference>
<name>A0A1I0S8Z8_9BACT</name>
<evidence type="ECO:0000256" key="4">
    <source>
        <dbReference type="ARBA" id="ARBA00022801"/>
    </source>
</evidence>
<sequence>MSQELTYESAYNELQLIAEEIENEAVSVDLLAEKVKRAAILIEFCQQKLRATETEVNNIIKQMEGSKGGEK</sequence>
<keyword evidence="3" id="KW-0540">Nuclease</keyword>
<dbReference type="SUPFAM" id="SSF116842">
    <property type="entry name" value="XseB-like"/>
    <property type="match status" value="1"/>
</dbReference>
<protein>
    <recommendedName>
        <fullName evidence="6">Exodeoxyribonuclease VII small subunit</fullName>
        <ecNumber evidence="6">3.1.11.6</ecNumber>
    </recommendedName>
</protein>
<keyword evidence="5" id="KW-0269">Exonuclease</keyword>
<dbReference type="GO" id="GO:0006308">
    <property type="term" value="P:DNA catabolic process"/>
    <property type="evidence" value="ECO:0007669"/>
    <property type="project" value="UniProtKB-UniRule"/>
</dbReference>
<dbReference type="EC" id="3.1.11.6" evidence="6"/>
<keyword evidence="4" id="KW-0378">Hydrolase</keyword>
<evidence type="ECO:0000256" key="1">
    <source>
        <dbReference type="ARBA" id="ARBA00009998"/>
    </source>
</evidence>
<dbReference type="InterPro" id="IPR037004">
    <property type="entry name" value="Exonuc_VII_ssu_sf"/>
</dbReference>
<evidence type="ECO:0000256" key="3">
    <source>
        <dbReference type="ARBA" id="ARBA00022722"/>
    </source>
</evidence>
<proteinExistence type="inferred from homology"/>
<keyword evidence="8" id="KW-1185">Reference proteome</keyword>
<evidence type="ECO:0000256" key="5">
    <source>
        <dbReference type="ARBA" id="ARBA00022839"/>
    </source>
</evidence>
<evidence type="ECO:0000313" key="7">
    <source>
        <dbReference type="EMBL" id="SEW52584.1"/>
    </source>
</evidence>
<evidence type="ECO:0000256" key="2">
    <source>
        <dbReference type="ARBA" id="ARBA00022490"/>
    </source>
</evidence>
<gene>
    <name evidence="7" type="ORF">SAMN04488122_4953</name>
</gene>
<dbReference type="GO" id="GO:0008855">
    <property type="term" value="F:exodeoxyribonuclease VII activity"/>
    <property type="evidence" value="ECO:0007669"/>
    <property type="project" value="UniProtKB-UniRule"/>
</dbReference>
<dbReference type="OrthoDB" id="9813898at2"/>
<dbReference type="Pfam" id="PF02609">
    <property type="entry name" value="Exonuc_VII_S"/>
    <property type="match status" value="1"/>
</dbReference>
<evidence type="ECO:0000256" key="6">
    <source>
        <dbReference type="NCBIfam" id="TIGR01280"/>
    </source>
</evidence>
<organism evidence="7 8">
    <name type="scientific">Chitinophaga arvensicola</name>
    <dbReference type="NCBI Taxonomy" id="29529"/>
    <lineage>
        <taxon>Bacteria</taxon>
        <taxon>Pseudomonadati</taxon>
        <taxon>Bacteroidota</taxon>
        <taxon>Chitinophagia</taxon>
        <taxon>Chitinophagales</taxon>
        <taxon>Chitinophagaceae</taxon>
        <taxon>Chitinophaga</taxon>
    </lineage>
</organism>
<comment type="similarity">
    <text evidence="1">Belongs to the XseB family.</text>
</comment>
<dbReference type="AlphaFoldDB" id="A0A1I0S8Z8"/>
<keyword evidence="2" id="KW-0963">Cytoplasm</keyword>
<evidence type="ECO:0000313" key="8">
    <source>
        <dbReference type="Proteomes" id="UP000199310"/>
    </source>
</evidence>
<accession>A0A1I0S8Z8</accession>